<proteinExistence type="predicted"/>
<evidence type="ECO:0008006" key="3">
    <source>
        <dbReference type="Google" id="ProtNLM"/>
    </source>
</evidence>
<reference evidence="1 2" key="1">
    <citation type="journal article" date="2013" name="Genome Announc.">
        <title>Draft genome sequence of an Actinobacterium, Brachybacterium muris strain UCD-AY4.</title>
        <authorList>
            <person name="Lo J.R."/>
            <person name="Lang J.M."/>
            <person name="Darling A.E."/>
            <person name="Eisen J.A."/>
            <person name="Coil D.A."/>
        </authorList>
    </citation>
    <scope>NUCLEOTIDE SEQUENCE [LARGE SCALE GENOMIC DNA]</scope>
    <source>
        <strain evidence="1 2">UCD-AY4</strain>
    </source>
</reference>
<accession>A0A022L083</accession>
<dbReference type="AlphaFoldDB" id="A0A022L083"/>
<evidence type="ECO:0000313" key="1">
    <source>
        <dbReference type="EMBL" id="EYT49188.1"/>
    </source>
</evidence>
<organism evidence="1 2">
    <name type="scientific">Brachybacterium muris UCD-AY4</name>
    <dbReference type="NCBI Taxonomy" id="1249481"/>
    <lineage>
        <taxon>Bacteria</taxon>
        <taxon>Bacillati</taxon>
        <taxon>Actinomycetota</taxon>
        <taxon>Actinomycetes</taxon>
        <taxon>Micrococcales</taxon>
        <taxon>Dermabacteraceae</taxon>
        <taxon>Brachybacterium</taxon>
    </lineage>
</organism>
<dbReference type="EMBL" id="AORC01000010">
    <property type="protein sequence ID" value="EYT49188.1"/>
    <property type="molecule type" value="Genomic_DNA"/>
</dbReference>
<name>A0A022L083_9MICO</name>
<dbReference type="STRING" id="1249481.D641_0108935"/>
<evidence type="ECO:0000313" key="2">
    <source>
        <dbReference type="Proteomes" id="UP000019754"/>
    </source>
</evidence>
<protein>
    <recommendedName>
        <fullName evidence="3">Transposase</fullName>
    </recommendedName>
</protein>
<dbReference type="Proteomes" id="UP000019754">
    <property type="component" value="Unassembled WGS sequence"/>
</dbReference>
<gene>
    <name evidence="1" type="ORF">D641_0108935</name>
</gene>
<comment type="caution">
    <text evidence="1">The sequence shown here is derived from an EMBL/GenBank/DDBJ whole genome shotgun (WGS) entry which is preliminary data.</text>
</comment>
<sequence>MIAFIDMHRDQFGVEAICRILGATECGFITSRGYRASKNRNASARSVRAMSRRRSNMGLAGEQSSECLGGREIAQSAAGSIVDLLGDGGEVGLVIGDHRALLSWTSRAWFERFQ</sequence>
<keyword evidence="2" id="KW-1185">Reference proteome</keyword>
<dbReference type="HOGENOM" id="CLU_2116310_0_0_11"/>